<evidence type="ECO:0000256" key="1">
    <source>
        <dbReference type="ARBA" id="ARBA00022801"/>
    </source>
</evidence>
<feature type="domain" description="HD-GYP" evidence="3">
    <location>
        <begin position="431"/>
        <end position="628"/>
    </location>
</feature>
<evidence type="ECO:0000259" key="3">
    <source>
        <dbReference type="PROSITE" id="PS51832"/>
    </source>
</evidence>
<keyword evidence="5" id="KW-1185">Reference proteome</keyword>
<dbReference type="EMBL" id="FOXB01000004">
    <property type="protein sequence ID" value="SFP01318.1"/>
    <property type="molecule type" value="Genomic_DNA"/>
</dbReference>
<reference evidence="4 5" key="1">
    <citation type="submission" date="2016-10" db="EMBL/GenBank/DDBJ databases">
        <authorList>
            <person name="de Groot N.N."/>
        </authorList>
    </citation>
    <scope>NUCLEOTIDE SEQUENCE [LARGE SCALE GENOMIC DNA]</scope>
    <source>
        <strain evidence="4 5">EP1-55-1</strain>
    </source>
</reference>
<dbReference type="Pfam" id="PF08495">
    <property type="entry name" value="FIST"/>
    <property type="match status" value="1"/>
</dbReference>
<evidence type="ECO:0000256" key="2">
    <source>
        <dbReference type="SAM" id="Coils"/>
    </source>
</evidence>
<dbReference type="InterPro" id="IPR019494">
    <property type="entry name" value="FIST_C"/>
</dbReference>
<dbReference type="STRING" id="223786.SAMN05216234_10435"/>
<dbReference type="InterPro" id="IPR037522">
    <property type="entry name" value="HD_GYP_dom"/>
</dbReference>
<dbReference type="Proteomes" id="UP000199227">
    <property type="component" value="Unassembled WGS sequence"/>
</dbReference>
<evidence type="ECO:0000313" key="4">
    <source>
        <dbReference type="EMBL" id="SFP01318.1"/>
    </source>
</evidence>
<dbReference type="SMART" id="SM00897">
    <property type="entry name" value="FIST"/>
    <property type="match status" value="1"/>
</dbReference>
<protein>
    <submittedName>
        <fullName evidence="4">HD domain-containing protein</fullName>
    </submittedName>
</protein>
<dbReference type="Pfam" id="PF13487">
    <property type="entry name" value="HD_5"/>
    <property type="match status" value="1"/>
</dbReference>
<proteinExistence type="predicted"/>
<dbReference type="PANTHER" id="PTHR45228">
    <property type="entry name" value="CYCLIC DI-GMP PHOSPHODIESTERASE TM_0186-RELATED"/>
    <property type="match status" value="1"/>
</dbReference>
<accession>A0A1I5LVF0</accession>
<dbReference type="SMART" id="SM01204">
    <property type="entry name" value="FIST_C"/>
    <property type="match status" value="1"/>
</dbReference>
<dbReference type="PANTHER" id="PTHR45228:SF9">
    <property type="entry name" value="3'3'-CGAMP-SPECIFIC PHOSPHODIESTERASE 2"/>
    <property type="match status" value="1"/>
</dbReference>
<sequence>MKTINKIYTSKSELEKFVNDNHLKEKNILLQIFTGICDFDYISTLVNDIKTIIPNVKIIGTTTSGEIIGDITTNRATVLSFTIFEKTNIETYGTKIAKNSKYTAQKLINQFENFKHPKVIISFADGLHINGEEYINRFVEYDSNIIVAGGLAADNEQFQNTIVFTENEIFLDGAVAALLFNDELEVITKASFGWVSIGETMTITSSMKNIVYEIDGRKAVDIYAKYLGSDIAKQLPKTGIEFPLLVKRSGQFIPRAVVGKNSDGSLIFAGNLNEGEKVTFGYGNIEAIVEYSDKIAKSQELYVCDSIFIYSCMARKALLRKSINLELSPLNKIAPISGFFTYGEFYTNKGLNNIGLLNQTMTILGLSENNHIKKDKTEINTCHKNISENQTLKALTHLISVTSRELDSYKNRLEERVKEATLEIKELNKELEDTQKEIVFTLGLISEGRSNETGKHIKRVAEYSKLLALYYGLNNDEAELLKQATPMHDIGKIAIPDSILNKPGKLTKDEFELMKKHAEYGYQMINKSNRALLKAAAIIAYEHHEKFDGTGYPRGLKGYEIHIYGRIVALADVFDALSTKRCYKDAWSDDKIKELIINERGKHFDPKLTDIMLEHYDEFVTIRENILDPDS</sequence>
<evidence type="ECO:0000313" key="5">
    <source>
        <dbReference type="Proteomes" id="UP000199227"/>
    </source>
</evidence>
<dbReference type="InterPro" id="IPR013702">
    <property type="entry name" value="FIST_domain_N"/>
</dbReference>
<dbReference type="PROSITE" id="PS51832">
    <property type="entry name" value="HD_GYP"/>
    <property type="match status" value="1"/>
</dbReference>
<dbReference type="Pfam" id="PF10442">
    <property type="entry name" value="FIST_C"/>
    <property type="match status" value="1"/>
</dbReference>
<organism evidence="4 5">
    <name type="scientific">Hydrogenimonas thermophila</name>
    <dbReference type="NCBI Taxonomy" id="223786"/>
    <lineage>
        <taxon>Bacteria</taxon>
        <taxon>Pseudomonadati</taxon>
        <taxon>Campylobacterota</taxon>
        <taxon>Epsilonproteobacteria</taxon>
        <taxon>Campylobacterales</taxon>
        <taxon>Hydrogenimonadaceae</taxon>
        <taxon>Hydrogenimonas</taxon>
    </lineage>
</organism>
<feature type="coiled-coil region" evidence="2">
    <location>
        <begin position="403"/>
        <end position="444"/>
    </location>
</feature>
<gene>
    <name evidence="4" type="ORF">SAMN05216234_10435</name>
</gene>
<dbReference type="Gene3D" id="1.10.3210.10">
    <property type="entry name" value="Hypothetical protein af1432"/>
    <property type="match status" value="1"/>
</dbReference>
<dbReference type="InterPro" id="IPR003607">
    <property type="entry name" value="HD/PDEase_dom"/>
</dbReference>
<dbReference type="CDD" id="cd00077">
    <property type="entry name" value="HDc"/>
    <property type="match status" value="1"/>
</dbReference>
<dbReference type="GO" id="GO:0004112">
    <property type="term" value="F:cyclic-nucleotide phosphodiesterase activity"/>
    <property type="evidence" value="ECO:0007669"/>
    <property type="project" value="UniProtKB-ARBA"/>
</dbReference>
<dbReference type="SMART" id="SM00471">
    <property type="entry name" value="HDc"/>
    <property type="match status" value="1"/>
</dbReference>
<name>A0A1I5LVF0_9BACT</name>
<dbReference type="RefSeq" id="WP_092910735.1">
    <property type="nucleotide sequence ID" value="NZ_FOXB01000004.1"/>
</dbReference>
<keyword evidence="1" id="KW-0378">Hydrolase</keyword>
<dbReference type="OrthoDB" id="9781223at2"/>
<keyword evidence="2" id="KW-0175">Coiled coil</keyword>
<dbReference type="InterPro" id="IPR052020">
    <property type="entry name" value="Cyclic_di-GMP/3'3'-cGAMP_PDE"/>
</dbReference>
<dbReference type="FunFam" id="1.10.3210.10:FF:000018">
    <property type="entry name" value="Two-component system response regulator"/>
    <property type="match status" value="1"/>
</dbReference>
<dbReference type="GO" id="GO:0009214">
    <property type="term" value="P:cyclic nucleotide catabolic process"/>
    <property type="evidence" value="ECO:0007669"/>
    <property type="project" value="UniProtKB-ARBA"/>
</dbReference>
<dbReference type="AlphaFoldDB" id="A0A1I5LVF0"/>
<dbReference type="SUPFAM" id="SSF109604">
    <property type="entry name" value="HD-domain/PDEase-like"/>
    <property type="match status" value="1"/>
</dbReference>